<sequence>MASLSSGEQHNPRPVQVTRADQVKTGHGQTDGMIRQVCAIAFALTISLQLNPEGGAIQPERSQYGRVWE</sequence>
<name>A0A0D2FJR3_CLAB1</name>
<dbReference type="VEuPathDB" id="FungiDB:Z519_12402"/>
<dbReference type="HOGENOM" id="CLU_2775735_0_0_1"/>
<evidence type="ECO:0000313" key="3">
    <source>
        <dbReference type="Proteomes" id="UP000053789"/>
    </source>
</evidence>
<dbReference type="AlphaFoldDB" id="A0A0D2FJR3"/>
<dbReference type="EMBL" id="KN847008">
    <property type="protein sequence ID" value="KIW86937.1"/>
    <property type="molecule type" value="Genomic_DNA"/>
</dbReference>
<dbReference type="RefSeq" id="XP_016613606.1">
    <property type="nucleotide sequence ID" value="XM_016770108.1"/>
</dbReference>
<accession>A0A0D2FJR3</accession>
<dbReference type="GeneID" id="27705330"/>
<evidence type="ECO:0000313" key="2">
    <source>
        <dbReference type="EMBL" id="KIW86937.1"/>
    </source>
</evidence>
<dbReference type="Proteomes" id="UP000053789">
    <property type="component" value="Unassembled WGS sequence"/>
</dbReference>
<gene>
    <name evidence="2" type="ORF">Z519_12402</name>
</gene>
<feature type="region of interest" description="Disordered" evidence="1">
    <location>
        <begin position="1"/>
        <end position="29"/>
    </location>
</feature>
<proteinExistence type="predicted"/>
<protein>
    <submittedName>
        <fullName evidence="2">Uncharacterized protein</fullName>
    </submittedName>
</protein>
<organism evidence="2 3">
    <name type="scientific">Cladophialophora bantiana (strain ATCC 10958 / CBS 173.52 / CDC B-1940 / NIH 8579)</name>
    <name type="common">Xylohypha bantiana</name>
    <dbReference type="NCBI Taxonomy" id="1442370"/>
    <lineage>
        <taxon>Eukaryota</taxon>
        <taxon>Fungi</taxon>
        <taxon>Dikarya</taxon>
        <taxon>Ascomycota</taxon>
        <taxon>Pezizomycotina</taxon>
        <taxon>Eurotiomycetes</taxon>
        <taxon>Chaetothyriomycetidae</taxon>
        <taxon>Chaetothyriales</taxon>
        <taxon>Herpotrichiellaceae</taxon>
        <taxon>Cladophialophora</taxon>
    </lineage>
</organism>
<evidence type="ECO:0000256" key="1">
    <source>
        <dbReference type="SAM" id="MobiDB-lite"/>
    </source>
</evidence>
<reference evidence="2" key="1">
    <citation type="submission" date="2015-01" db="EMBL/GenBank/DDBJ databases">
        <title>The Genome Sequence of Cladophialophora bantiana CBS 173.52.</title>
        <authorList>
            <consortium name="The Broad Institute Genomics Platform"/>
            <person name="Cuomo C."/>
            <person name="de Hoog S."/>
            <person name="Gorbushina A."/>
            <person name="Stielow B."/>
            <person name="Teixiera M."/>
            <person name="Abouelleil A."/>
            <person name="Chapman S.B."/>
            <person name="Priest M."/>
            <person name="Young S.K."/>
            <person name="Wortman J."/>
            <person name="Nusbaum C."/>
            <person name="Birren B."/>
        </authorList>
    </citation>
    <scope>NUCLEOTIDE SEQUENCE [LARGE SCALE GENOMIC DNA]</scope>
    <source>
        <strain evidence="2">CBS 173.52</strain>
    </source>
</reference>
<keyword evidence="3" id="KW-1185">Reference proteome</keyword>